<feature type="domain" description="DUF4964" evidence="1">
    <location>
        <begin position="4"/>
        <end position="58"/>
    </location>
</feature>
<dbReference type="KEGG" id="cthd:CDO33_18225"/>
<gene>
    <name evidence="2" type="ORF">CDQ84_09400</name>
</gene>
<dbReference type="InterPro" id="IPR052743">
    <property type="entry name" value="Glutaminase_GtaA"/>
</dbReference>
<dbReference type="RefSeq" id="WP_103081484.1">
    <property type="nucleotide sequence ID" value="NZ_CP021850.1"/>
</dbReference>
<organism evidence="2 3">
    <name type="scientific">Clostridium thermosuccinogenes</name>
    <dbReference type="NCBI Taxonomy" id="84032"/>
    <lineage>
        <taxon>Bacteria</taxon>
        <taxon>Bacillati</taxon>
        <taxon>Bacillota</taxon>
        <taxon>Clostridia</taxon>
        <taxon>Eubacteriales</taxon>
        <taxon>Clostridiaceae</taxon>
        <taxon>Clostridium</taxon>
    </lineage>
</organism>
<dbReference type="AlphaFoldDB" id="A0A2K2FJW5"/>
<dbReference type="Proteomes" id="UP000236151">
    <property type="component" value="Unassembled WGS sequence"/>
</dbReference>
<evidence type="ECO:0000313" key="2">
    <source>
        <dbReference type="EMBL" id="PNT99060.1"/>
    </source>
</evidence>
<proteinExistence type="predicted"/>
<comment type="caution">
    <text evidence="2">The sequence shown here is derived from an EMBL/GenBank/DDBJ whole genome shotgun (WGS) entry which is preliminary data.</text>
</comment>
<protein>
    <recommendedName>
        <fullName evidence="1">DUF4964 domain-containing protein</fullName>
    </recommendedName>
</protein>
<evidence type="ECO:0000313" key="3">
    <source>
        <dbReference type="Proteomes" id="UP000236151"/>
    </source>
</evidence>
<reference evidence="2 3" key="1">
    <citation type="submission" date="2017-06" db="EMBL/GenBank/DDBJ databases">
        <title>Investigating the central metabolism of Clostridium thermosuccinogenes.</title>
        <authorList>
            <person name="Koendjbiharie J.G."/>
            <person name="van Kranenburg R."/>
        </authorList>
    </citation>
    <scope>NUCLEOTIDE SEQUENCE [LARGE SCALE GENOMIC DNA]</scope>
    <source>
        <strain evidence="2 3">DSM 5806</strain>
    </source>
</reference>
<name>A0A2K2FJW5_9CLOT</name>
<dbReference type="EMBL" id="NIOJ01000021">
    <property type="protein sequence ID" value="PNT99060.1"/>
    <property type="molecule type" value="Genomic_DNA"/>
</dbReference>
<evidence type="ECO:0000259" key="1">
    <source>
        <dbReference type="Pfam" id="PF16334"/>
    </source>
</evidence>
<dbReference type="PANTHER" id="PTHR31987:SF1">
    <property type="entry name" value="GLUTAMINASE A"/>
    <property type="match status" value="1"/>
</dbReference>
<sequence>MMYKSKLRPPEAPLVTEDPYFSVWSFTDNLYDHFTRHWTGRKNFLAGIIETDGIRLVFACKAQPDTEKHFQEPLRAKRKSVNTASLTTTYMYNDGGVELQIKLTTPLLSGGYNDFPAGGKTYAKADGLIWTASMADSREEFESRTAPLWLFANETLSRVPFRYRYDTITAQ</sequence>
<dbReference type="Pfam" id="PF16334">
    <property type="entry name" value="DUF4964"/>
    <property type="match status" value="1"/>
</dbReference>
<dbReference type="PANTHER" id="PTHR31987">
    <property type="entry name" value="GLUTAMINASE A-RELATED"/>
    <property type="match status" value="1"/>
</dbReference>
<keyword evidence="3" id="KW-1185">Reference proteome</keyword>
<accession>A0A2K2FJW5</accession>
<dbReference type="InterPro" id="IPR032515">
    <property type="entry name" value="DUF4964"/>
</dbReference>